<dbReference type="EMBL" id="CM042017">
    <property type="protein sequence ID" value="KAI3690760.1"/>
    <property type="molecule type" value="Genomic_DNA"/>
</dbReference>
<accession>A0ACB8Z3C7</accession>
<evidence type="ECO:0000313" key="1">
    <source>
        <dbReference type="EMBL" id="KAI3690760.1"/>
    </source>
</evidence>
<protein>
    <submittedName>
        <fullName evidence="1">Uncharacterized protein</fullName>
    </submittedName>
</protein>
<sequence length="680" mass="77620">MTPQQAWSGYKPSVGHLRTFGCIAYSHIPDQRRSKLDEKSEKAIFVGYSKNTKAYKLYNPLTRNTIISRDVVFDEEKNWDNSPSHTEEVTQIGDGTTSQEDSTINHENSVSSPSNNSPFTPQNSQLPQGSESSMSTPESPPKQGYKSLARVYENNRRLEFDDIADFALFADADPLLYEEACLSKQSRDAMDEEINSILKNNTWELVDLPKGHKAIGVKWVYKTKLNEEGEVDRLKARLVVKGYKQKYGIDYQEVFAPVIRLETIRLVLALAAQKNWKVHQMDVKSAFLNRTLKEDVYIDQPTGYVKKGEEHKVCHLKKALYGLKQAPRAWYSRIEDYFLNHGFRKCPFEHTLFIQERRGKIVMVCVYVDDLVFTGSSHEMIEDFKQSMKNEFDMTDMGLLHYFLGIEVKQEKERIAICQKRYALDLLNKFNMIEASPVSTPMEYGLKLAKHSNEENVDPTIYRSLVGSLMYLTATRPDLIFSISMISRFIEAPKTSHWEAGKRILKYVKGTQDHGIIYFKNDDFKLKGYSDSDFGGNHDDSKSTAGYVFNMGSGAISWQSKKQSVVALSSAEAEYMSLSTAGCQAFWLRAVLEELRECQSGPTTIFCDNKSAIALSKNPVFHDKSKHIRIKFHFIRELVSNGEVEIEFCGTKEQVADFFTKALQVGNFKTMKECLGVFHV</sequence>
<organism evidence="1 2">
    <name type="scientific">Cichorium intybus</name>
    <name type="common">Chicory</name>
    <dbReference type="NCBI Taxonomy" id="13427"/>
    <lineage>
        <taxon>Eukaryota</taxon>
        <taxon>Viridiplantae</taxon>
        <taxon>Streptophyta</taxon>
        <taxon>Embryophyta</taxon>
        <taxon>Tracheophyta</taxon>
        <taxon>Spermatophyta</taxon>
        <taxon>Magnoliopsida</taxon>
        <taxon>eudicotyledons</taxon>
        <taxon>Gunneridae</taxon>
        <taxon>Pentapetalae</taxon>
        <taxon>asterids</taxon>
        <taxon>campanulids</taxon>
        <taxon>Asterales</taxon>
        <taxon>Asteraceae</taxon>
        <taxon>Cichorioideae</taxon>
        <taxon>Cichorieae</taxon>
        <taxon>Cichoriinae</taxon>
        <taxon>Cichorium</taxon>
    </lineage>
</organism>
<name>A0ACB8Z3C7_CICIN</name>
<keyword evidence="2" id="KW-1185">Reference proteome</keyword>
<gene>
    <name evidence="1" type="ORF">L2E82_48967</name>
</gene>
<reference evidence="1 2" key="2">
    <citation type="journal article" date="2022" name="Mol. Ecol. Resour.">
        <title>The genomes of chicory, endive, great burdock and yacon provide insights into Asteraceae paleo-polyploidization history and plant inulin production.</title>
        <authorList>
            <person name="Fan W."/>
            <person name="Wang S."/>
            <person name="Wang H."/>
            <person name="Wang A."/>
            <person name="Jiang F."/>
            <person name="Liu H."/>
            <person name="Zhao H."/>
            <person name="Xu D."/>
            <person name="Zhang Y."/>
        </authorList>
    </citation>
    <scope>NUCLEOTIDE SEQUENCE [LARGE SCALE GENOMIC DNA]</scope>
    <source>
        <strain evidence="2">cv. Punajuju</strain>
        <tissue evidence="1">Leaves</tissue>
    </source>
</reference>
<dbReference type="Proteomes" id="UP001055811">
    <property type="component" value="Linkage Group LG09"/>
</dbReference>
<evidence type="ECO:0000313" key="2">
    <source>
        <dbReference type="Proteomes" id="UP001055811"/>
    </source>
</evidence>
<reference evidence="2" key="1">
    <citation type="journal article" date="2022" name="Mol. Ecol. Resour.">
        <title>The genomes of chicory, endive, great burdock and yacon provide insights into Asteraceae palaeo-polyploidization history and plant inulin production.</title>
        <authorList>
            <person name="Fan W."/>
            <person name="Wang S."/>
            <person name="Wang H."/>
            <person name="Wang A."/>
            <person name="Jiang F."/>
            <person name="Liu H."/>
            <person name="Zhao H."/>
            <person name="Xu D."/>
            <person name="Zhang Y."/>
        </authorList>
    </citation>
    <scope>NUCLEOTIDE SEQUENCE [LARGE SCALE GENOMIC DNA]</scope>
    <source>
        <strain evidence="2">cv. Punajuju</strain>
    </source>
</reference>
<comment type="caution">
    <text evidence="1">The sequence shown here is derived from an EMBL/GenBank/DDBJ whole genome shotgun (WGS) entry which is preliminary data.</text>
</comment>
<proteinExistence type="predicted"/>